<dbReference type="AlphaFoldDB" id="A0AAN7S8D7"/>
<dbReference type="Proteomes" id="UP001353858">
    <property type="component" value="Unassembled WGS sequence"/>
</dbReference>
<dbReference type="SMART" id="SM00343">
    <property type="entry name" value="ZnF_C2HC"/>
    <property type="match status" value="1"/>
</dbReference>
<feature type="compositionally biased region" description="Polar residues" evidence="2">
    <location>
        <begin position="296"/>
        <end position="311"/>
    </location>
</feature>
<evidence type="ECO:0000259" key="3">
    <source>
        <dbReference type="PROSITE" id="PS50158"/>
    </source>
</evidence>
<sequence length="311" mass="36158">MCKIIQIDAKALCHYPLFCMALCDVFNVTEVLDLCQYTDCDCGAKSGLDNTEYAHIYSFRRFTYVTMEENIDIPNSRLINIEGDNYRIFLQIDESKCYKCGKEDHLAAKCTQTTKIPTEQTLNLQPKETVQFKGNKRTFSTTHTDSSPDIIDITNQNQIVFETQKLNPIVQNNEKTLETFKQPKKIVTTKRIKATKKPKQNSDTEDAVENMLSPIKQYLSNQENFEFTFSEFQSFYNKIVTSPHPLEVAVSFMPNIDKLIDILKDLYPLLTHQKIKYRFTRIINVIRKTRNRDSEYNSSSQESYIDNANIR</sequence>
<organism evidence="4 5">
    <name type="scientific">Aquatica leii</name>
    <dbReference type="NCBI Taxonomy" id="1421715"/>
    <lineage>
        <taxon>Eukaryota</taxon>
        <taxon>Metazoa</taxon>
        <taxon>Ecdysozoa</taxon>
        <taxon>Arthropoda</taxon>
        <taxon>Hexapoda</taxon>
        <taxon>Insecta</taxon>
        <taxon>Pterygota</taxon>
        <taxon>Neoptera</taxon>
        <taxon>Endopterygota</taxon>
        <taxon>Coleoptera</taxon>
        <taxon>Polyphaga</taxon>
        <taxon>Elateriformia</taxon>
        <taxon>Elateroidea</taxon>
        <taxon>Lampyridae</taxon>
        <taxon>Luciolinae</taxon>
        <taxon>Aquatica</taxon>
    </lineage>
</organism>
<name>A0AAN7S8D7_9COLE</name>
<dbReference type="Gene3D" id="4.10.60.10">
    <property type="entry name" value="Zinc finger, CCHC-type"/>
    <property type="match status" value="1"/>
</dbReference>
<dbReference type="EMBL" id="JARPUR010000004">
    <property type="protein sequence ID" value="KAK4877486.1"/>
    <property type="molecule type" value="Genomic_DNA"/>
</dbReference>
<evidence type="ECO:0000313" key="5">
    <source>
        <dbReference type="Proteomes" id="UP001353858"/>
    </source>
</evidence>
<dbReference type="GO" id="GO:0008270">
    <property type="term" value="F:zinc ion binding"/>
    <property type="evidence" value="ECO:0007669"/>
    <property type="project" value="UniProtKB-KW"/>
</dbReference>
<accession>A0AAN7S8D7</accession>
<reference evidence="5" key="1">
    <citation type="submission" date="2023-01" db="EMBL/GenBank/DDBJ databases">
        <title>Key to firefly adult light organ development and bioluminescence: homeobox transcription factors regulate luciferase expression and transportation to peroxisome.</title>
        <authorList>
            <person name="Fu X."/>
        </authorList>
    </citation>
    <scope>NUCLEOTIDE SEQUENCE [LARGE SCALE GENOMIC DNA]</scope>
</reference>
<keyword evidence="1" id="KW-0862">Zinc</keyword>
<evidence type="ECO:0000256" key="2">
    <source>
        <dbReference type="SAM" id="MobiDB-lite"/>
    </source>
</evidence>
<dbReference type="Pfam" id="PF00098">
    <property type="entry name" value="zf-CCHC"/>
    <property type="match status" value="1"/>
</dbReference>
<dbReference type="InterPro" id="IPR001878">
    <property type="entry name" value="Znf_CCHC"/>
</dbReference>
<dbReference type="GO" id="GO:0003676">
    <property type="term" value="F:nucleic acid binding"/>
    <property type="evidence" value="ECO:0007669"/>
    <property type="project" value="InterPro"/>
</dbReference>
<keyword evidence="1" id="KW-0863">Zinc-finger</keyword>
<evidence type="ECO:0000256" key="1">
    <source>
        <dbReference type="PROSITE-ProRule" id="PRU00047"/>
    </source>
</evidence>
<evidence type="ECO:0000313" key="4">
    <source>
        <dbReference type="EMBL" id="KAK4877486.1"/>
    </source>
</evidence>
<proteinExistence type="predicted"/>
<dbReference type="PROSITE" id="PS50158">
    <property type="entry name" value="ZF_CCHC"/>
    <property type="match status" value="1"/>
</dbReference>
<keyword evidence="1" id="KW-0479">Metal-binding</keyword>
<keyword evidence="5" id="KW-1185">Reference proteome</keyword>
<comment type="caution">
    <text evidence="4">The sequence shown here is derived from an EMBL/GenBank/DDBJ whole genome shotgun (WGS) entry which is preliminary data.</text>
</comment>
<feature type="domain" description="CCHC-type" evidence="3">
    <location>
        <begin position="96"/>
        <end position="112"/>
    </location>
</feature>
<feature type="region of interest" description="Disordered" evidence="2">
    <location>
        <begin position="291"/>
        <end position="311"/>
    </location>
</feature>
<protein>
    <recommendedName>
        <fullName evidence="3">CCHC-type domain-containing protein</fullName>
    </recommendedName>
</protein>
<gene>
    <name evidence="4" type="ORF">RN001_009992</name>
</gene>